<dbReference type="Proteomes" id="UP000309676">
    <property type="component" value="Unassembled WGS sequence"/>
</dbReference>
<dbReference type="AlphaFoldDB" id="A0A5R9G796"/>
<dbReference type="SUPFAM" id="SSF46689">
    <property type="entry name" value="Homeodomain-like"/>
    <property type="match status" value="2"/>
</dbReference>
<keyword evidence="3 8" id="KW-0597">Phosphoprotein</keyword>
<organism evidence="11 12">
    <name type="scientific">Paenibacillus antri</name>
    <dbReference type="NCBI Taxonomy" id="2582848"/>
    <lineage>
        <taxon>Bacteria</taxon>
        <taxon>Bacillati</taxon>
        <taxon>Bacillota</taxon>
        <taxon>Bacilli</taxon>
        <taxon>Bacillales</taxon>
        <taxon>Paenibacillaceae</taxon>
        <taxon>Paenibacillus</taxon>
    </lineage>
</organism>
<gene>
    <name evidence="11" type="ORF">FE782_18040</name>
</gene>
<accession>A0A5R9G796</accession>
<evidence type="ECO:0000313" key="12">
    <source>
        <dbReference type="Proteomes" id="UP000309676"/>
    </source>
</evidence>
<evidence type="ECO:0000256" key="5">
    <source>
        <dbReference type="ARBA" id="ARBA00023015"/>
    </source>
</evidence>
<dbReference type="InterPro" id="IPR011006">
    <property type="entry name" value="CheY-like_superfamily"/>
</dbReference>
<dbReference type="GO" id="GO:0003700">
    <property type="term" value="F:DNA-binding transcription factor activity"/>
    <property type="evidence" value="ECO:0007669"/>
    <property type="project" value="InterPro"/>
</dbReference>
<feature type="modified residue" description="4-aspartylphosphate" evidence="8">
    <location>
        <position position="54"/>
    </location>
</feature>
<dbReference type="InterPro" id="IPR051552">
    <property type="entry name" value="HptR"/>
</dbReference>
<keyword evidence="2" id="KW-0963">Cytoplasm</keyword>
<dbReference type="OrthoDB" id="9794370at2"/>
<protein>
    <submittedName>
        <fullName evidence="11">Response regulator</fullName>
    </submittedName>
</protein>
<dbReference type="Pfam" id="PF00072">
    <property type="entry name" value="Response_reg"/>
    <property type="match status" value="1"/>
</dbReference>
<keyword evidence="4" id="KW-0902">Two-component regulatory system</keyword>
<evidence type="ECO:0000256" key="2">
    <source>
        <dbReference type="ARBA" id="ARBA00022490"/>
    </source>
</evidence>
<dbReference type="PANTHER" id="PTHR42713">
    <property type="entry name" value="HISTIDINE KINASE-RELATED"/>
    <property type="match status" value="1"/>
</dbReference>
<sequence>MRALIVDDEKHTRDSLRQYVPWSDMGVDTVETAKNGLEALGLAQRCLPDLLLTDIRMPKMNGIELASKIRGMSADCQIIFLSGYADKEYLKEAIHLKAVSYIEKPIDVKEIAAVLLKAIAESGDRQAARMAAAIQFYGNIERQSDRARNVDADVYARFRHALHADDRDTAIAWVRELADAAGSMQDADTQRVKFMFFQLLRIIDDIAKDQGIAPNPENDEPHLAWQRVEAAGTLAELFRHVLDDVDRLFRAKEEKDSVGRKMYEITRYIRENYADPTFSTQSIADYANFSHTYLCTFFKKNSGKTVGDYITEVRMDKAKELLKEGRLKLYEIADRLGYKDANYFTTLFKKHTGCTPTQYMEKYYL</sequence>
<evidence type="ECO:0000256" key="8">
    <source>
        <dbReference type="PROSITE-ProRule" id="PRU00169"/>
    </source>
</evidence>
<dbReference type="EMBL" id="VCIW01000012">
    <property type="protein sequence ID" value="TLS50949.1"/>
    <property type="molecule type" value="Genomic_DNA"/>
</dbReference>
<evidence type="ECO:0000256" key="3">
    <source>
        <dbReference type="ARBA" id="ARBA00022553"/>
    </source>
</evidence>
<evidence type="ECO:0000259" key="9">
    <source>
        <dbReference type="PROSITE" id="PS01124"/>
    </source>
</evidence>
<dbReference type="PRINTS" id="PR00032">
    <property type="entry name" value="HTHARAC"/>
</dbReference>
<dbReference type="Gene3D" id="1.10.10.60">
    <property type="entry name" value="Homeodomain-like"/>
    <property type="match status" value="2"/>
</dbReference>
<keyword evidence="12" id="KW-1185">Reference proteome</keyword>
<dbReference type="CDD" id="cd17536">
    <property type="entry name" value="REC_YesN-like"/>
    <property type="match status" value="1"/>
</dbReference>
<evidence type="ECO:0000256" key="1">
    <source>
        <dbReference type="ARBA" id="ARBA00004496"/>
    </source>
</evidence>
<dbReference type="InterPro" id="IPR018062">
    <property type="entry name" value="HTH_AraC-typ_CS"/>
</dbReference>
<feature type="domain" description="HTH araC/xylS-type" evidence="9">
    <location>
        <begin position="263"/>
        <end position="362"/>
    </location>
</feature>
<dbReference type="GO" id="GO:0043565">
    <property type="term" value="F:sequence-specific DNA binding"/>
    <property type="evidence" value="ECO:0007669"/>
    <property type="project" value="InterPro"/>
</dbReference>
<feature type="domain" description="Response regulatory" evidence="10">
    <location>
        <begin position="2"/>
        <end position="119"/>
    </location>
</feature>
<dbReference type="Gene3D" id="3.40.50.2300">
    <property type="match status" value="1"/>
</dbReference>
<keyword evidence="7" id="KW-0804">Transcription</keyword>
<dbReference type="InterPro" id="IPR001789">
    <property type="entry name" value="Sig_transdc_resp-reg_receiver"/>
</dbReference>
<dbReference type="SMART" id="SM00448">
    <property type="entry name" value="REC"/>
    <property type="match status" value="1"/>
</dbReference>
<keyword evidence="5" id="KW-0805">Transcription regulation</keyword>
<dbReference type="PROSITE" id="PS00041">
    <property type="entry name" value="HTH_ARAC_FAMILY_1"/>
    <property type="match status" value="1"/>
</dbReference>
<dbReference type="PANTHER" id="PTHR42713:SF3">
    <property type="entry name" value="TRANSCRIPTIONAL REGULATORY PROTEIN HPTR"/>
    <property type="match status" value="1"/>
</dbReference>
<evidence type="ECO:0000259" key="10">
    <source>
        <dbReference type="PROSITE" id="PS50110"/>
    </source>
</evidence>
<dbReference type="PROSITE" id="PS01124">
    <property type="entry name" value="HTH_ARAC_FAMILY_2"/>
    <property type="match status" value="1"/>
</dbReference>
<dbReference type="SUPFAM" id="SSF52172">
    <property type="entry name" value="CheY-like"/>
    <property type="match status" value="1"/>
</dbReference>
<comment type="subcellular location">
    <subcellularLocation>
        <location evidence="1">Cytoplasm</location>
    </subcellularLocation>
</comment>
<name>A0A5R9G796_9BACL</name>
<dbReference type="PROSITE" id="PS50110">
    <property type="entry name" value="RESPONSE_REGULATORY"/>
    <property type="match status" value="1"/>
</dbReference>
<dbReference type="InterPro" id="IPR009057">
    <property type="entry name" value="Homeodomain-like_sf"/>
</dbReference>
<dbReference type="InterPro" id="IPR018060">
    <property type="entry name" value="HTH_AraC"/>
</dbReference>
<evidence type="ECO:0000256" key="6">
    <source>
        <dbReference type="ARBA" id="ARBA00023125"/>
    </source>
</evidence>
<keyword evidence="6" id="KW-0238">DNA-binding</keyword>
<evidence type="ECO:0000313" key="11">
    <source>
        <dbReference type="EMBL" id="TLS50949.1"/>
    </source>
</evidence>
<dbReference type="SMART" id="SM00342">
    <property type="entry name" value="HTH_ARAC"/>
    <property type="match status" value="1"/>
</dbReference>
<reference evidence="11 12" key="1">
    <citation type="submission" date="2019-05" db="EMBL/GenBank/DDBJ databases">
        <authorList>
            <person name="Narsing Rao M.P."/>
            <person name="Li W.J."/>
        </authorList>
    </citation>
    <scope>NUCLEOTIDE SEQUENCE [LARGE SCALE GENOMIC DNA]</scope>
    <source>
        <strain evidence="11 12">SYSU_K30003</strain>
    </source>
</reference>
<dbReference type="InterPro" id="IPR020449">
    <property type="entry name" value="Tscrpt_reg_AraC-type_HTH"/>
</dbReference>
<dbReference type="GO" id="GO:0000160">
    <property type="term" value="P:phosphorelay signal transduction system"/>
    <property type="evidence" value="ECO:0007669"/>
    <property type="project" value="UniProtKB-KW"/>
</dbReference>
<dbReference type="RefSeq" id="WP_138195635.1">
    <property type="nucleotide sequence ID" value="NZ_VCIW01000012.1"/>
</dbReference>
<dbReference type="GO" id="GO:0005737">
    <property type="term" value="C:cytoplasm"/>
    <property type="evidence" value="ECO:0007669"/>
    <property type="project" value="UniProtKB-SubCell"/>
</dbReference>
<dbReference type="Pfam" id="PF12833">
    <property type="entry name" value="HTH_18"/>
    <property type="match status" value="1"/>
</dbReference>
<proteinExistence type="predicted"/>
<evidence type="ECO:0000256" key="7">
    <source>
        <dbReference type="ARBA" id="ARBA00023163"/>
    </source>
</evidence>
<evidence type="ECO:0000256" key="4">
    <source>
        <dbReference type="ARBA" id="ARBA00023012"/>
    </source>
</evidence>
<comment type="caution">
    <text evidence="11">The sequence shown here is derived from an EMBL/GenBank/DDBJ whole genome shotgun (WGS) entry which is preliminary data.</text>
</comment>